<feature type="non-terminal residue" evidence="3">
    <location>
        <position position="1"/>
    </location>
</feature>
<evidence type="ECO:0000313" key="4">
    <source>
        <dbReference type="Proteomes" id="UP001331761"/>
    </source>
</evidence>
<dbReference type="AlphaFoldDB" id="A0AAN8IMG0"/>
<keyword evidence="1" id="KW-0472">Membrane</keyword>
<evidence type="ECO:0000313" key="3">
    <source>
        <dbReference type="EMBL" id="KAK5979934.1"/>
    </source>
</evidence>
<name>A0AAN8IMG0_TRICO</name>
<gene>
    <name evidence="3" type="ORF">GCK32_000035</name>
</gene>
<evidence type="ECO:0000256" key="1">
    <source>
        <dbReference type="SAM" id="Phobius"/>
    </source>
</evidence>
<protein>
    <recommendedName>
        <fullName evidence="2">Transmembrane protein 218 N-terminal domain-containing protein</fullName>
    </recommendedName>
</protein>
<dbReference type="Proteomes" id="UP001331761">
    <property type="component" value="Unassembled WGS sequence"/>
</dbReference>
<sequence>AKLFKITFIKCFTFETHLQEFMEYRLFGVGPGVIILVLLWSCTLLLSVSLGKTHGIRVVVGVNILSSLISLLLIYWPVAHIDVVNGTIAEITQYDHVFIPRLLLVIFLFLIVAIIITQYLTRTVLTTTSSKPVKNRHSQRTFDEQYRIQ</sequence>
<dbReference type="InterPro" id="IPR057973">
    <property type="entry name" value="TMEM218_N"/>
</dbReference>
<keyword evidence="4" id="KW-1185">Reference proteome</keyword>
<reference evidence="3 4" key="1">
    <citation type="submission" date="2019-10" db="EMBL/GenBank/DDBJ databases">
        <title>Assembly and Annotation for the nematode Trichostrongylus colubriformis.</title>
        <authorList>
            <person name="Martin J."/>
        </authorList>
    </citation>
    <scope>NUCLEOTIDE SEQUENCE [LARGE SCALE GENOMIC DNA]</scope>
    <source>
        <strain evidence="3">G859</strain>
        <tissue evidence="3">Whole worm</tissue>
    </source>
</reference>
<comment type="caution">
    <text evidence="3">The sequence shown here is derived from an EMBL/GenBank/DDBJ whole genome shotgun (WGS) entry which is preliminary data.</text>
</comment>
<feature type="transmembrane region" description="Helical" evidence="1">
    <location>
        <begin position="58"/>
        <end position="78"/>
    </location>
</feature>
<accession>A0AAN8IMG0</accession>
<dbReference type="EMBL" id="WIXE01007861">
    <property type="protein sequence ID" value="KAK5979934.1"/>
    <property type="molecule type" value="Genomic_DNA"/>
</dbReference>
<feature type="domain" description="Transmembrane protein 218 N-terminal" evidence="2">
    <location>
        <begin position="26"/>
        <end position="79"/>
    </location>
</feature>
<feature type="transmembrane region" description="Helical" evidence="1">
    <location>
        <begin position="98"/>
        <end position="121"/>
    </location>
</feature>
<keyword evidence="1" id="KW-1133">Transmembrane helix</keyword>
<keyword evidence="1" id="KW-0812">Transmembrane</keyword>
<proteinExistence type="predicted"/>
<organism evidence="3 4">
    <name type="scientific">Trichostrongylus colubriformis</name>
    <name type="common">Black scour worm</name>
    <dbReference type="NCBI Taxonomy" id="6319"/>
    <lineage>
        <taxon>Eukaryota</taxon>
        <taxon>Metazoa</taxon>
        <taxon>Ecdysozoa</taxon>
        <taxon>Nematoda</taxon>
        <taxon>Chromadorea</taxon>
        <taxon>Rhabditida</taxon>
        <taxon>Rhabditina</taxon>
        <taxon>Rhabditomorpha</taxon>
        <taxon>Strongyloidea</taxon>
        <taxon>Trichostrongylidae</taxon>
        <taxon>Trichostrongylus</taxon>
    </lineage>
</organism>
<evidence type="ECO:0000259" key="2">
    <source>
        <dbReference type="Pfam" id="PF25810"/>
    </source>
</evidence>
<dbReference type="Pfam" id="PF25810">
    <property type="entry name" value="TMEM218_N"/>
    <property type="match status" value="1"/>
</dbReference>
<feature type="transmembrane region" description="Helical" evidence="1">
    <location>
        <begin position="26"/>
        <end position="46"/>
    </location>
</feature>